<evidence type="ECO:0000256" key="6">
    <source>
        <dbReference type="ARBA" id="ARBA00022598"/>
    </source>
</evidence>
<comment type="function">
    <text evidence="13">Cell wall formation.</text>
</comment>
<dbReference type="InterPro" id="IPR000291">
    <property type="entry name" value="D-Ala_lig_Van_CS"/>
</dbReference>
<dbReference type="InterPro" id="IPR005905">
    <property type="entry name" value="D_ala_D_ala"/>
</dbReference>
<dbReference type="InterPro" id="IPR011127">
    <property type="entry name" value="Dala_Dala_lig_N"/>
</dbReference>
<keyword evidence="5 13" id="KW-0963">Cytoplasm</keyword>
<feature type="active site" evidence="14">
    <location>
        <position position="30"/>
    </location>
</feature>
<comment type="pathway">
    <text evidence="13">Cell wall biogenesis; peptidoglycan biosynthesis.</text>
</comment>
<keyword evidence="11 13" id="KW-0961">Cell wall biogenesis/degradation</keyword>
<dbReference type="InterPro" id="IPR011761">
    <property type="entry name" value="ATP-grasp"/>
</dbReference>
<dbReference type="GO" id="GO:0005737">
    <property type="term" value="C:cytoplasm"/>
    <property type="evidence" value="ECO:0007669"/>
    <property type="project" value="UniProtKB-SubCell"/>
</dbReference>
<evidence type="ECO:0000256" key="5">
    <source>
        <dbReference type="ARBA" id="ARBA00022490"/>
    </source>
</evidence>
<proteinExistence type="inferred from homology"/>
<dbReference type="EMBL" id="CVLB01000003">
    <property type="protein sequence ID" value="CRF35530.1"/>
    <property type="molecule type" value="Genomic_DNA"/>
</dbReference>
<keyword evidence="6 13" id="KW-0436">Ligase</keyword>
<evidence type="ECO:0000256" key="1">
    <source>
        <dbReference type="ARBA" id="ARBA00001936"/>
    </source>
</evidence>
<evidence type="ECO:0000256" key="13">
    <source>
        <dbReference type="HAMAP-Rule" id="MF_00047"/>
    </source>
</evidence>
<evidence type="ECO:0000256" key="8">
    <source>
        <dbReference type="ARBA" id="ARBA00022840"/>
    </source>
</evidence>
<protein>
    <recommendedName>
        <fullName evidence="4 13">D-alanine--D-alanine ligase</fullName>
        <ecNumber evidence="4 13">6.3.2.4</ecNumber>
    </recommendedName>
    <alternativeName>
        <fullName evidence="13">D-Ala-D-Ala ligase</fullName>
    </alternativeName>
    <alternativeName>
        <fullName evidence="13">D-alanylalanine synthetase</fullName>
    </alternativeName>
</protein>
<sequence>MILNSELKQNILNRFKNKKIAVLHGGLSSEREVSLRSGQNVYKALTSFDEIKDNCILIDVKDSYELVKTLKENNIEYCYNILHGTSGEDGTIQGLLESLNIKYTGENILVSAVCMNKVYTKRIWKSSNVSTADFMILKDVKEINDNNVKGSLLSFNFPIILKPISDGSSVGVHLIKTKSEFENVVKDIKDIQNYFLEPYIKGKEITVGLVKQDDDNTYVFPILGINPKNEIYDYEAKYTPGKTEMEMPAKLSKEMENKVVETCKKAYRVLGCSGLSRIDAIVGDDNEVYLMEVNTQGGMTNTSDIPAMARHINLDFNDLVLYILGLLK</sequence>
<dbReference type="GO" id="GO:0008716">
    <property type="term" value="F:D-alanine-D-alanine ligase activity"/>
    <property type="evidence" value="ECO:0007669"/>
    <property type="project" value="UniProtKB-UniRule"/>
</dbReference>
<name>A0A0G4KBE4_9SPIR</name>
<comment type="catalytic activity">
    <reaction evidence="12 13">
        <text>2 D-alanine + ATP = D-alanyl-D-alanine + ADP + phosphate + H(+)</text>
        <dbReference type="Rhea" id="RHEA:11224"/>
        <dbReference type="ChEBI" id="CHEBI:15378"/>
        <dbReference type="ChEBI" id="CHEBI:30616"/>
        <dbReference type="ChEBI" id="CHEBI:43474"/>
        <dbReference type="ChEBI" id="CHEBI:57416"/>
        <dbReference type="ChEBI" id="CHEBI:57822"/>
        <dbReference type="ChEBI" id="CHEBI:456216"/>
        <dbReference type="EC" id="6.3.2.4"/>
    </reaction>
</comment>
<dbReference type="EC" id="6.3.2.4" evidence="4 13"/>
<dbReference type="Gene3D" id="3.30.1490.20">
    <property type="entry name" value="ATP-grasp fold, A domain"/>
    <property type="match status" value="1"/>
</dbReference>
<dbReference type="GO" id="GO:0008360">
    <property type="term" value="P:regulation of cell shape"/>
    <property type="evidence" value="ECO:0007669"/>
    <property type="project" value="UniProtKB-KW"/>
</dbReference>
<dbReference type="UniPathway" id="UPA00219"/>
<keyword evidence="15" id="KW-0464">Manganese</keyword>
<dbReference type="GO" id="GO:0005524">
    <property type="term" value="F:ATP binding"/>
    <property type="evidence" value="ECO:0007669"/>
    <property type="project" value="UniProtKB-UniRule"/>
</dbReference>
<comment type="cofactor">
    <cofactor evidence="15">
        <name>Mg(2+)</name>
        <dbReference type="ChEBI" id="CHEBI:18420"/>
    </cofactor>
    <cofactor evidence="15">
        <name>Mn(2+)</name>
        <dbReference type="ChEBI" id="CHEBI:29035"/>
    </cofactor>
    <text evidence="15">Binds 2 magnesium or manganese ions per subunit.</text>
</comment>
<feature type="binding site" evidence="15">
    <location>
        <position position="279"/>
    </location>
    <ligand>
        <name>Mg(2+)</name>
        <dbReference type="ChEBI" id="CHEBI:18420"/>
        <label>1</label>
    </ligand>
</feature>
<dbReference type="InterPro" id="IPR016185">
    <property type="entry name" value="PreATP-grasp_dom_sf"/>
</dbReference>
<dbReference type="PIRSF" id="PIRSF039102">
    <property type="entry name" value="Ddl/VanB"/>
    <property type="match status" value="1"/>
</dbReference>
<feature type="binding site" evidence="15">
    <location>
        <position position="292"/>
    </location>
    <ligand>
        <name>Mg(2+)</name>
        <dbReference type="ChEBI" id="CHEBI:18420"/>
        <label>2</label>
    </ligand>
</feature>
<keyword evidence="15" id="KW-0479">Metal-binding</keyword>
<dbReference type="PANTHER" id="PTHR23132">
    <property type="entry name" value="D-ALANINE--D-ALANINE LIGASE"/>
    <property type="match status" value="1"/>
</dbReference>
<keyword evidence="19" id="KW-1185">Reference proteome</keyword>
<dbReference type="GO" id="GO:0046872">
    <property type="term" value="F:metal ion binding"/>
    <property type="evidence" value="ECO:0007669"/>
    <property type="project" value="UniProtKB-KW"/>
</dbReference>
<dbReference type="NCBIfam" id="NF002378">
    <property type="entry name" value="PRK01372.1"/>
    <property type="match status" value="1"/>
</dbReference>
<dbReference type="SUPFAM" id="SSF56059">
    <property type="entry name" value="Glutathione synthetase ATP-binding domain-like"/>
    <property type="match status" value="1"/>
</dbReference>
<evidence type="ECO:0000256" key="2">
    <source>
        <dbReference type="ARBA" id="ARBA00004496"/>
    </source>
</evidence>
<evidence type="ECO:0000256" key="11">
    <source>
        <dbReference type="ARBA" id="ARBA00023316"/>
    </source>
</evidence>
<evidence type="ECO:0000256" key="14">
    <source>
        <dbReference type="PIRSR" id="PIRSR039102-1"/>
    </source>
</evidence>
<dbReference type="HAMAP" id="MF_00047">
    <property type="entry name" value="Dala_Dala_lig"/>
    <property type="match status" value="1"/>
</dbReference>
<evidence type="ECO:0000256" key="7">
    <source>
        <dbReference type="ARBA" id="ARBA00022741"/>
    </source>
</evidence>
<dbReference type="Proteomes" id="UP000043763">
    <property type="component" value="Unassembled WGS sequence"/>
</dbReference>
<dbReference type="Pfam" id="PF07478">
    <property type="entry name" value="Dala_Dala_lig_C"/>
    <property type="match status" value="1"/>
</dbReference>
<dbReference type="InterPro" id="IPR011095">
    <property type="entry name" value="Dala_Dala_lig_C"/>
</dbReference>
<dbReference type="Pfam" id="PF01820">
    <property type="entry name" value="Dala_Dala_lig_N"/>
    <property type="match status" value="1"/>
</dbReference>
<dbReference type="Gene3D" id="3.40.50.20">
    <property type="match status" value="1"/>
</dbReference>
<evidence type="ECO:0000256" key="15">
    <source>
        <dbReference type="PIRSR" id="PIRSR039102-3"/>
    </source>
</evidence>
<comment type="similarity">
    <text evidence="3 13">Belongs to the D-alanine--D-alanine ligase family.</text>
</comment>
<evidence type="ECO:0000256" key="9">
    <source>
        <dbReference type="ARBA" id="ARBA00022960"/>
    </source>
</evidence>
<dbReference type="NCBIfam" id="TIGR01205">
    <property type="entry name" value="D_ala_D_alaTIGR"/>
    <property type="match status" value="1"/>
</dbReference>
<dbReference type="PROSITE" id="PS00843">
    <property type="entry name" value="DALA_DALA_LIGASE_1"/>
    <property type="match status" value="1"/>
</dbReference>
<evidence type="ECO:0000313" key="18">
    <source>
        <dbReference type="EMBL" id="CRF35530.1"/>
    </source>
</evidence>
<gene>
    <name evidence="13" type="primary">ddl</name>
    <name evidence="18" type="ORF">BRSU_2717</name>
</gene>
<dbReference type="AlphaFoldDB" id="A0A0G4KBE4"/>
<evidence type="ECO:0000256" key="4">
    <source>
        <dbReference type="ARBA" id="ARBA00012216"/>
    </source>
</evidence>
<evidence type="ECO:0000256" key="12">
    <source>
        <dbReference type="ARBA" id="ARBA00047614"/>
    </source>
</evidence>
<evidence type="ECO:0000313" key="19">
    <source>
        <dbReference type="Proteomes" id="UP000043763"/>
    </source>
</evidence>
<evidence type="ECO:0000256" key="3">
    <source>
        <dbReference type="ARBA" id="ARBA00010871"/>
    </source>
</evidence>
<dbReference type="PROSITE" id="PS50975">
    <property type="entry name" value="ATP_GRASP"/>
    <property type="match status" value="1"/>
</dbReference>
<dbReference type="GO" id="GO:0009252">
    <property type="term" value="P:peptidoglycan biosynthetic process"/>
    <property type="evidence" value="ECO:0007669"/>
    <property type="project" value="UniProtKB-UniRule"/>
</dbReference>
<keyword evidence="7 16" id="KW-0547">Nucleotide-binding</keyword>
<evidence type="ECO:0000256" key="10">
    <source>
        <dbReference type="ARBA" id="ARBA00022984"/>
    </source>
</evidence>
<feature type="binding site" evidence="15">
    <location>
        <position position="292"/>
    </location>
    <ligand>
        <name>Mg(2+)</name>
        <dbReference type="ChEBI" id="CHEBI:18420"/>
        <label>1</label>
    </ligand>
</feature>
<keyword evidence="10 13" id="KW-0573">Peptidoglycan synthesis</keyword>
<evidence type="ECO:0000259" key="17">
    <source>
        <dbReference type="PROSITE" id="PS50975"/>
    </source>
</evidence>
<comment type="subcellular location">
    <subcellularLocation>
        <location evidence="2 13">Cytoplasm</location>
    </subcellularLocation>
</comment>
<dbReference type="GO" id="GO:0071555">
    <property type="term" value="P:cell wall organization"/>
    <property type="evidence" value="ECO:0007669"/>
    <property type="project" value="UniProtKB-KW"/>
</dbReference>
<dbReference type="OrthoDB" id="9813261at2"/>
<feature type="active site" evidence="14">
    <location>
        <position position="168"/>
    </location>
</feature>
<keyword evidence="9 13" id="KW-0133">Cell shape</keyword>
<feature type="domain" description="ATP-grasp" evidence="17">
    <location>
        <begin position="121"/>
        <end position="325"/>
    </location>
</feature>
<dbReference type="PANTHER" id="PTHR23132:SF23">
    <property type="entry name" value="D-ALANINE--D-ALANINE LIGASE B"/>
    <property type="match status" value="1"/>
</dbReference>
<organism evidence="18 19">
    <name type="scientific">Brachyspira suanatina</name>
    <dbReference type="NCBI Taxonomy" id="381802"/>
    <lineage>
        <taxon>Bacteria</taxon>
        <taxon>Pseudomonadati</taxon>
        <taxon>Spirochaetota</taxon>
        <taxon>Spirochaetia</taxon>
        <taxon>Brachyspirales</taxon>
        <taxon>Brachyspiraceae</taxon>
        <taxon>Brachyspira</taxon>
    </lineage>
</organism>
<dbReference type="InterPro" id="IPR013815">
    <property type="entry name" value="ATP_grasp_subdomain_1"/>
</dbReference>
<keyword evidence="15" id="KW-0460">Magnesium</keyword>
<accession>A0A0G4KBE4</accession>
<dbReference type="SUPFAM" id="SSF52440">
    <property type="entry name" value="PreATP-grasp domain"/>
    <property type="match status" value="1"/>
</dbReference>
<reference evidence="19" key="1">
    <citation type="submission" date="2015-04" db="EMBL/GenBank/DDBJ databases">
        <authorList>
            <person name="Mushtaq Mamoona"/>
        </authorList>
    </citation>
    <scope>NUCLEOTIDE SEQUENCE [LARGE SCALE GENOMIC DNA]</scope>
    <source>
        <strain evidence="19">AN4859/03</strain>
    </source>
</reference>
<evidence type="ECO:0000256" key="16">
    <source>
        <dbReference type="PROSITE-ProRule" id="PRU00409"/>
    </source>
</evidence>
<comment type="cofactor">
    <cofactor evidence="1">
        <name>Mn(2+)</name>
        <dbReference type="ChEBI" id="CHEBI:29035"/>
    </cofactor>
</comment>
<feature type="active site" evidence="14">
    <location>
        <position position="303"/>
    </location>
</feature>
<dbReference type="RefSeq" id="WP_048596080.1">
    <property type="nucleotide sequence ID" value="NZ_CVLB01000003.1"/>
</dbReference>
<dbReference type="Gene3D" id="3.30.470.20">
    <property type="entry name" value="ATP-grasp fold, B domain"/>
    <property type="match status" value="1"/>
</dbReference>
<feature type="binding site" evidence="15">
    <location>
        <position position="294"/>
    </location>
    <ligand>
        <name>Mg(2+)</name>
        <dbReference type="ChEBI" id="CHEBI:18420"/>
        <label>2</label>
    </ligand>
</feature>
<keyword evidence="8 16" id="KW-0067">ATP-binding</keyword>